<dbReference type="Proteomes" id="UP000234560">
    <property type="component" value="Chromosome"/>
</dbReference>
<proteinExistence type="predicted"/>
<dbReference type="SMART" id="SM01040">
    <property type="entry name" value="Bro-N"/>
    <property type="match status" value="1"/>
</dbReference>
<accession>A0AAF0YSC1</accession>
<dbReference type="PROSITE" id="PS51750">
    <property type="entry name" value="BRO_N"/>
    <property type="match status" value="1"/>
</dbReference>
<dbReference type="EMBL" id="CP136958">
    <property type="protein sequence ID" value="WOT02545.1"/>
    <property type="molecule type" value="Genomic_DNA"/>
</dbReference>
<reference evidence="2" key="2">
    <citation type="submission" date="2023-10" db="EMBL/GenBank/DDBJ databases">
        <authorList>
            <person name="Choi B."/>
        </authorList>
    </citation>
    <scope>NUCLEOTIDE SEQUENCE</scope>
    <source>
        <strain evidence="2">UMB0763</strain>
    </source>
</reference>
<reference evidence="2" key="1">
    <citation type="submission" date="2017-12" db="EMBL/GenBank/DDBJ databases">
        <authorList>
            <person name="Thomas-White K."/>
            <person name="Wolfe A.J."/>
        </authorList>
    </citation>
    <scope>NUCLEOTIDE SEQUENCE</scope>
    <source>
        <strain evidence="2">UMB0763</strain>
    </source>
</reference>
<name>A0AAF0YSC1_9CORY</name>
<dbReference type="AlphaFoldDB" id="A0AAF0YSC1"/>
<dbReference type="Pfam" id="PF03374">
    <property type="entry name" value="ANT"/>
    <property type="match status" value="1"/>
</dbReference>
<evidence type="ECO:0000313" key="2">
    <source>
        <dbReference type="EMBL" id="WOT02545.1"/>
    </source>
</evidence>
<dbReference type="RefSeq" id="WP_101679377.1">
    <property type="nucleotide sequence ID" value="NZ_CP136958.1"/>
</dbReference>
<protein>
    <submittedName>
        <fullName evidence="2">Phage antirepressor KilAC domain-containing protein</fullName>
    </submittedName>
</protein>
<dbReference type="InterPro" id="IPR005039">
    <property type="entry name" value="Ant_C"/>
</dbReference>
<gene>
    <name evidence="2" type="ORF">CYJ47_01880</name>
</gene>
<dbReference type="PANTHER" id="PTHR36180">
    <property type="entry name" value="DNA-BINDING PROTEIN-RELATED-RELATED"/>
    <property type="match status" value="1"/>
</dbReference>
<dbReference type="Pfam" id="PF02498">
    <property type="entry name" value="Bro-N"/>
    <property type="match status" value="1"/>
</dbReference>
<dbReference type="GO" id="GO:0003677">
    <property type="term" value="F:DNA binding"/>
    <property type="evidence" value="ECO:0007669"/>
    <property type="project" value="InterPro"/>
</dbReference>
<feature type="domain" description="Bro-N" evidence="1">
    <location>
        <begin position="6"/>
        <end position="109"/>
    </location>
</feature>
<evidence type="ECO:0000259" key="1">
    <source>
        <dbReference type="PROSITE" id="PS51750"/>
    </source>
</evidence>
<dbReference type="PANTHER" id="PTHR36180:SF2">
    <property type="entry name" value="BRO FAMILY PROTEIN"/>
    <property type="match status" value="1"/>
</dbReference>
<dbReference type="InterPro" id="IPR003497">
    <property type="entry name" value="BRO_N_domain"/>
</dbReference>
<sequence length="271" mass="29902">MPQQATNQITPFDFKGHQIRTVLVDGEPAFVAKDIATTLGYQNAADAVRRHCKGVVNHYPLQTPGGTQEIRIIREPDLYRLIVKSTLPEAQEFERWIFEDVLPSIRKRGGYLTPEAAEKALTDPDFIIRLATELKEERARTAALQAQAAIDAPKALFADAVSTSHTTILVGDLAKILKGNGINIGANRLFKWMRANGFLIARKGTDWNAPTQKSMELGLFKLKETAVTHSDGHVSVNKTPKVTGKGQQYFTSRFLDGTFSIDGTQTLQVVG</sequence>
<dbReference type="KEGG" id="cpyr:CYJ47_01880"/>
<evidence type="ECO:0000313" key="3">
    <source>
        <dbReference type="Proteomes" id="UP000234560"/>
    </source>
</evidence>
<organism evidence="2 3">
    <name type="scientific">Corynebacterium pyruviciproducens</name>
    <dbReference type="NCBI Taxonomy" id="598660"/>
    <lineage>
        <taxon>Bacteria</taxon>
        <taxon>Bacillati</taxon>
        <taxon>Actinomycetota</taxon>
        <taxon>Actinomycetes</taxon>
        <taxon>Mycobacteriales</taxon>
        <taxon>Corynebacteriaceae</taxon>
        <taxon>Corynebacterium</taxon>
    </lineage>
</organism>